<dbReference type="AlphaFoldDB" id="A0A413VYV4"/>
<dbReference type="Proteomes" id="UP000284379">
    <property type="component" value="Unassembled WGS sequence"/>
</dbReference>
<accession>A0A413VYV4</accession>
<organism evidence="1 2">
    <name type="scientific">Bacteroides nordii</name>
    <dbReference type="NCBI Taxonomy" id="291645"/>
    <lineage>
        <taxon>Bacteria</taxon>
        <taxon>Pseudomonadati</taxon>
        <taxon>Bacteroidota</taxon>
        <taxon>Bacteroidia</taxon>
        <taxon>Bacteroidales</taxon>
        <taxon>Bacteroidaceae</taxon>
        <taxon>Bacteroides</taxon>
    </lineage>
</organism>
<proteinExistence type="predicted"/>
<reference evidence="1 2" key="1">
    <citation type="submission" date="2018-08" db="EMBL/GenBank/DDBJ databases">
        <title>A genome reference for cultivated species of the human gut microbiota.</title>
        <authorList>
            <person name="Zou Y."/>
            <person name="Xue W."/>
            <person name="Luo G."/>
        </authorList>
    </citation>
    <scope>NUCLEOTIDE SEQUENCE [LARGE SCALE GENOMIC DNA]</scope>
    <source>
        <strain evidence="1 2">AM40-30BH</strain>
    </source>
</reference>
<sequence>MILLCKKGAMGEDLKTCQASLARFIFERNTLIHIVSGEYKQLKYSTIKTYISQIWNEEE</sequence>
<comment type="caution">
    <text evidence="1">The sequence shown here is derived from an EMBL/GenBank/DDBJ whole genome shotgun (WGS) entry which is preliminary data.</text>
</comment>
<name>A0A413VYV4_9BACE</name>
<gene>
    <name evidence="1" type="ORF">DW888_00135</name>
</gene>
<evidence type="ECO:0000313" key="2">
    <source>
        <dbReference type="Proteomes" id="UP000284379"/>
    </source>
</evidence>
<protein>
    <submittedName>
        <fullName evidence="1">Uncharacterized protein</fullName>
    </submittedName>
</protein>
<evidence type="ECO:0000313" key="1">
    <source>
        <dbReference type="EMBL" id="RHB38731.1"/>
    </source>
</evidence>
<dbReference type="EMBL" id="QSGO01000001">
    <property type="protein sequence ID" value="RHB38731.1"/>
    <property type="molecule type" value="Genomic_DNA"/>
</dbReference>